<reference evidence="1" key="1">
    <citation type="journal article" date="2019" name="bioRxiv">
        <title>The Genome of the Zebra Mussel, Dreissena polymorpha: A Resource for Invasive Species Research.</title>
        <authorList>
            <person name="McCartney M.A."/>
            <person name="Auch B."/>
            <person name="Kono T."/>
            <person name="Mallez S."/>
            <person name="Zhang Y."/>
            <person name="Obille A."/>
            <person name="Becker A."/>
            <person name="Abrahante J.E."/>
            <person name="Garbe J."/>
            <person name="Badalamenti J.P."/>
            <person name="Herman A."/>
            <person name="Mangelson H."/>
            <person name="Liachko I."/>
            <person name="Sullivan S."/>
            <person name="Sone E.D."/>
            <person name="Koren S."/>
            <person name="Silverstein K.A.T."/>
            <person name="Beckman K.B."/>
            <person name="Gohl D.M."/>
        </authorList>
    </citation>
    <scope>NUCLEOTIDE SEQUENCE</scope>
    <source>
        <strain evidence="1">Duluth1</strain>
        <tissue evidence="1">Whole animal</tissue>
    </source>
</reference>
<dbReference type="EMBL" id="JAIWYP010000003">
    <property type="protein sequence ID" value="KAH3847107.1"/>
    <property type="molecule type" value="Genomic_DNA"/>
</dbReference>
<sequence length="63" mass="7224">MDSLQLQTATAMKLAIINAWINSKNTLQKRNTDLMYWKLEYAGLRPVMSIAMAVAVNNNINYY</sequence>
<accession>A0A9D4KXT9</accession>
<protein>
    <submittedName>
        <fullName evidence="1">Uncharacterized protein</fullName>
    </submittedName>
</protein>
<dbReference type="AlphaFoldDB" id="A0A9D4KXT9"/>
<keyword evidence="2" id="KW-1185">Reference proteome</keyword>
<evidence type="ECO:0000313" key="2">
    <source>
        <dbReference type="Proteomes" id="UP000828390"/>
    </source>
</evidence>
<dbReference type="Proteomes" id="UP000828390">
    <property type="component" value="Unassembled WGS sequence"/>
</dbReference>
<proteinExistence type="predicted"/>
<evidence type="ECO:0000313" key="1">
    <source>
        <dbReference type="EMBL" id="KAH3847107.1"/>
    </source>
</evidence>
<reference evidence="1" key="2">
    <citation type="submission" date="2020-11" db="EMBL/GenBank/DDBJ databases">
        <authorList>
            <person name="McCartney M.A."/>
            <person name="Auch B."/>
            <person name="Kono T."/>
            <person name="Mallez S."/>
            <person name="Becker A."/>
            <person name="Gohl D.M."/>
            <person name="Silverstein K.A.T."/>
            <person name="Koren S."/>
            <person name="Bechman K.B."/>
            <person name="Herman A."/>
            <person name="Abrahante J.E."/>
            <person name="Garbe J."/>
        </authorList>
    </citation>
    <scope>NUCLEOTIDE SEQUENCE</scope>
    <source>
        <strain evidence="1">Duluth1</strain>
        <tissue evidence="1">Whole animal</tissue>
    </source>
</reference>
<organism evidence="1 2">
    <name type="scientific">Dreissena polymorpha</name>
    <name type="common">Zebra mussel</name>
    <name type="synonym">Mytilus polymorpha</name>
    <dbReference type="NCBI Taxonomy" id="45954"/>
    <lineage>
        <taxon>Eukaryota</taxon>
        <taxon>Metazoa</taxon>
        <taxon>Spiralia</taxon>
        <taxon>Lophotrochozoa</taxon>
        <taxon>Mollusca</taxon>
        <taxon>Bivalvia</taxon>
        <taxon>Autobranchia</taxon>
        <taxon>Heteroconchia</taxon>
        <taxon>Euheterodonta</taxon>
        <taxon>Imparidentia</taxon>
        <taxon>Neoheterodontei</taxon>
        <taxon>Myida</taxon>
        <taxon>Dreissenoidea</taxon>
        <taxon>Dreissenidae</taxon>
        <taxon>Dreissena</taxon>
    </lineage>
</organism>
<gene>
    <name evidence="1" type="ORF">DPMN_089421</name>
</gene>
<comment type="caution">
    <text evidence="1">The sequence shown here is derived from an EMBL/GenBank/DDBJ whole genome shotgun (WGS) entry which is preliminary data.</text>
</comment>
<name>A0A9D4KXT9_DREPO</name>